<evidence type="ECO:0000313" key="3">
    <source>
        <dbReference type="Proteomes" id="UP000050525"/>
    </source>
</evidence>
<reference evidence="2 3" key="1">
    <citation type="journal article" date="2012" name="Genome Biol.">
        <title>Sequencing three crocodilian genomes to illuminate the evolution of archosaurs and amniotes.</title>
        <authorList>
            <person name="St John J.A."/>
            <person name="Braun E.L."/>
            <person name="Isberg S.R."/>
            <person name="Miles L.G."/>
            <person name="Chong A.Y."/>
            <person name="Gongora J."/>
            <person name="Dalzell P."/>
            <person name="Moran C."/>
            <person name="Bed'hom B."/>
            <person name="Abzhanov A."/>
            <person name="Burgess S.C."/>
            <person name="Cooksey A.M."/>
            <person name="Castoe T.A."/>
            <person name="Crawford N.G."/>
            <person name="Densmore L.D."/>
            <person name="Drew J.C."/>
            <person name="Edwards S.V."/>
            <person name="Faircloth B.C."/>
            <person name="Fujita M.K."/>
            <person name="Greenwold M.J."/>
            <person name="Hoffmann F.G."/>
            <person name="Howard J.M."/>
            <person name="Iguchi T."/>
            <person name="Janes D.E."/>
            <person name="Khan S.Y."/>
            <person name="Kohno S."/>
            <person name="de Koning A.J."/>
            <person name="Lance S.L."/>
            <person name="McCarthy F.M."/>
            <person name="McCormack J.E."/>
            <person name="Merchant M.E."/>
            <person name="Peterson D.G."/>
            <person name="Pollock D.D."/>
            <person name="Pourmand N."/>
            <person name="Raney B.J."/>
            <person name="Roessler K.A."/>
            <person name="Sanford J.R."/>
            <person name="Sawyer R.H."/>
            <person name="Schmidt C.J."/>
            <person name="Triplett E.W."/>
            <person name="Tuberville T.D."/>
            <person name="Venegas-Anaya M."/>
            <person name="Howard J.T."/>
            <person name="Jarvis E.D."/>
            <person name="Guillette L.J.Jr."/>
            <person name="Glenn T.C."/>
            <person name="Green R.E."/>
            <person name="Ray D.A."/>
        </authorList>
    </citation>
    <scope>NUCLEOTIDE SEQUENCE [LARGE SCALE GENOMIC DNA]</scope>
    <source>
        <strain evidence="2">KSC_2009_1</strain>
    </source>
</reference>
<sequence>MVTLNDRIQPSSRLGPAAATRFPPLSRTPRRVRGSSVVDDGGSRTQRLASPLEDFKIFSERQMAQRQAQLESSQVHNTAATC</sequence>
<evidence type="ECO:0000256" key="1">
    <source>
        <dbReference type="SAM" id="MobiDB-lite"/>
    </source>
</evidence>
<feature type="region of interest" description="Disordered" evidence="1">
    <location>
        <begin position="1"/>
        <end position="48"/>
    </location>
</feature>
<evidence type="ECO:0000313" key="2">
    <source>
        <dbReference type="EMBL" id="KYO40579.1"/>
    </source>
</evidence>
<protein>
    <submittedName>
        <fullName evidence="2">Uncharacterized protein</fullName>
    </submittedName>
</protein>
<dbReference type="Proteomes" id="UP000050525">
    <property type="component" value="Unassembled WGS sequence"/>
</dbReference>
<dbReference type="AlphaFoldDB" id="A0A151NVG9"/>
<keyword evidence="3" id="KW-1185">Reference proteome</keyword>
<accession>A0A151NVG9</accession>
<organism evidence="2 3">
    <name type="scientific">Alligator mississippiensis</name>
    <name type="common">American alligator</name>
    <dbReference type="NCBI Taxonomy" id="8496"/>
    <lineage>
        <taxon>Eukaryota</taxon>
        <taxon>Metazoa</taxon>
        <taxon>Chordata</taxon>
        <taxon>Craniata</taxon>
        <taxon>Vertebrata</taxon>
        <taxon>Euteleostomi</taxon>
        <taxon>Archelosauria</taxon>
        <taxon>Archosauria</taxon>
        <taxon>Crocodylia</taxon>
        <taxon>Alligatoridae</taxon>
        <taxon>Alligatorinae</taxon>
        <taxon>Alligator</taxon>
    </lineage>
</organism>
<name>A0A151NVG9_ALLMI</name>
<proteinExistence type="predicted"/>
<comment type="caution">
    <text evidence="2">The sequence shown here is derived from an EMBL/GenBank/DDBJ whole genome shotgun (WGS) entry which is preliminary data.</text>
</comment>
<dbReference type="EMBL" id="AKHW03001922">
    <property type="protein sequence ID" value="KYO40579.1"/>
    <property type="molecule type" value="Genomic_DNA"/>
</dbReference>
<gene>
    <name evidence="2" type="ORF">Y1Q_0009595</name>
</gene>
<feature type="compositionally biased region" description="Polar residues" evidence="1">
    <location>
        <begin position="1"/>
        <end position="12"/>
    </location>
</feature>